<dbReference type="GO" id="GO:0019706">
    <property type="term" value="F:protein-cysteine S-palmitoyltransferase activity"/>
    <property type="evidence" value="ECO:0007669"/>
    <property type="project" value="UniProtKB-EC"/>
</dbReference>
<name>A0AAV8UXF3_9RHOD</name>
<evidence type="ECO:0000256" key="8">
    <source>
        <dbReference type="ARBA" id="ARBA00023315"/>
    </source>
</evidence>
<dbReference type="GO" id="GO:0005794">
    <property type="term" value="C:Golgi apparatus"/>
    <property type="evidence" value="ECO:0007669"/>
    <property type="project" value="TreeGrafter"/>
</dbReference>
<evidence type="ECO:0000256" key="1">
    <source>
        <dbReference type="ARBA" id="ARBA00004127"/>
    </source>
</evidence>
<keyword evidence="4 10" id="KW-1133">Transmembrane helix</keyword>
<evidence type="ECO:0000256" key="9">
    <source>
        <dbReference type="ARBA" id="ARBA00048048"/>
    </source>
</evidence>
<evidence type="ECO:0000313" key="13">
    <source>
        <dbReference type="Proteomes" id="UP001157974"/>
    </source>
</evidence>
<keyword evidence="13" id="KW-1185">Reference proteome</keyword>
<dbReference type="PANTHER" id="PTHR22883:SF43">
    <property type="entry name" value="PALMITOYLTRANSFERASE APP"/>
    <property type="match status" value="1"/>
</dbReference>
<accession>A0AAV8UXF3</accession>
<keyword evidence="3 10" id="KW-0812">Transmembrane</keyword>
<dbReference type="InterPro" id="IPR001594">
    <property type="entry name" value="Palmitoyltrfase_DHHC"/>
</dbReference>
<evidence type="ECO:0000256" key="2">
    <source>
        <dbReference type="ARBA" id="ARBA00022679"/>
    </source>
</evidence>
<keyword evidence="5 10" id="KW-0472">Membrane</keyword>
<evidence type="ECO:0000256" key="7">
    <source>
        <dbReference type="ARBA" id="ARBA00023288"/>
    </source>
</evidence>
<sequence length="341" mass="37900">MADVDVEKGVAEATAGNSKFGWNKRVVLGPDYWRWLVVVFGLTSSILGSSLIAGWWLVENHLGVGIFFLVTTCLLSACTLVFVSLAAMTDPGILPRGTTSPEDVPESDNAVRLVEVNGVPTIMKFCGTCQIWRPPRSHHCRKCDNCIEKFDHHCPYVGNCVGARNYHYLLKFIMSYLASMAFGFPMVILAITWESISLQSSQNLSPAEAFGTALKTDGTFLLFIYLFINVWFSFFCVRLLVIHLRLIWKNTTVAERNKKTFEHGNPYPKRGWQNFRAVCFPDVKPSRIVAGYEGPTWSLPEDCDVTIVGEAIDNLEQGQSTAKLSSSLKSTYSADSAVSDV</sequence>
<comment type="domain">
    <text evidence="10">The DHHC domain is required for palmitoyltransferase activity.</text>
</comment>
<protein>
    <recommendedName>
        <fullName evidence="10">Palmitoyltransferase</fullName>
        <ecNumber evidence="10">2.3.1.225</ecNumber>
    </recommendedName>
</protein>
<dbReference type="Proteomes" id="UP001157974">
    <property type="component" value="Unassembled WGS sequence"/>
</dbReference>
<keyword evidence="8 10" id="KW-0012">Acyltransferase</keyword>
<comment type="similarity">
    <text evidence="10">Belongs to the DHHC palmitoyltransferase family.</text>
</comment>
<dbReference type="EC" id="2.3.1.225" evidence="10"/>
<proteinExistence type="inferred from homology"/>
<evidence type="ECO:0000256" key="5">
    <source>
        <dbReference type="ARBA" id="ARBA00023136"/>
    </source>
</evidence>
<gene>
    <name evidence="12" type="ORF">NDN08_007395</name>
</gene>
<reference evidence="12 13" key="1">
    <citation type="journal article" date="2023" name="Nat. Commun.">
        <title>Origin of minicircular mitochondrial genomes in red algae.</title>
        <authorList>
            <person name="Lee Y."/>
            <person name="Cho C.H."/>
            <person name="Lee Y.M."/>
            <person name="Park S.I."/>
            <person name="Yang J.H."/>
            <person name="West J.A."/>
            <person name="Bhattacharya D."/>
            <person name="Yoon H.S."/>
        </authorList>
    </citation>
    <scope>NUCLEOTIDE SEQUENCE [LARGE SCALE GENOMIC DNA]</scope>
    <source>
        <strain evidence="12 13">CCMP1338</strain>
        <tissue evidence="12">Whole cell</tissue>
    </source>
</reference>
<dbReference type="PANTHER" id="PTHR22883">
    <property type="entry name" value="ZINC FINGER DHHC DOMAIN CONTAINING PROTEIN"/>
    <property type="match status" value="1"/>
</dbReference>
<comment type="subcellular location">
    <subcellularLocation>
        <location evidence="1">Endomembrane system</location>
        <topology evidence="1">Multi-pass membrane protein</topology>
    </subcellularLocation>
</comment>
<dbReference type="EMBL" id="JAMWBK010000002">
    <property type="protein sequence ID" value="KAJ8907280.1"/>
    <property type="molecule type" value="Genomic_DNA"/>
</dbReference>
<keyword evidence="7" id="KW-0449">Lipoprotein</keyword>
<keyword evidence="2 10" id="KW-0808">Transferase</keyword>
<feature type="transmembrane region" description="Helical" evidence="10">
    <location>
        <begin position="64"/>
        <end position="87"/>
    </location>
</feature>
<evidence type="ECO:0000256" key="10">
    <source>
        <dbReference type="RuleBase" id="RU079119"/>
    </source>
</evidence>
<dbReference type="GO" id="GO:0005783">
    <property type="term" value="C:endoplasmic reticulum"/>
    <property type="evidence" value="ECO:0007669"/>
    <property type="project" value="TreeGrafter"/>
</dbReference>
<dbReference type="PROSITE" id="PS50216">
    <property type="entry name" value="DHHC"/>
    <property type="match status" value="1"/>
</dbReference>
<dbReference type="AlphaFoldDB" id="A0AAV8UXF3"/>
<comment type="catalytic activity">
    <reaction evidence="9 10">
        <text>L-cysteinyl-[protein] + hexadecanoyl-CoA = S-hexadecanoyl-L-cysteinyl-[protein] + CoA</text>
        <dbReference type="Rhea" id="RHEA:36683"/>
        <dbReference type="Rhea" id="RHEA-COMP:10131"/>
        <dbReference type="Rhea" id="RHEA-COMP:11032"/>
        <dbReference type="ChEBI" id="CHEBI:29950"/>
        <dbReference type="ChEBI" id="CHEBI:57287"/>
        <dbReference type="ChEBI" id="CHEBI:57379"/>
        <dbReference type="ChEBI" id="CHEBI:74151"/>
        <dbReference type="EC" id="2.3.1.225"/>
    </reaction>
</comment>
<evidence type="ECO:0000256" key="3">
    <source>
        <dbReference type="ARBA" id="ARBA00022692"/>
    </source>
</evidence>
<comment type="caution">
    <text evidence="12">The sequence shown here is derived from an EMBL/GenBank/DDBJ whole genome shotgun (WGS) entry which is preliminary data.</text>
</comment>
<dbReference type="GO" id="GO:0006612">
    <property type="term" value="P:protein targeting to membrane"/>
    <property type="evidence" value="ECO:0007669"/>
    <property type="project" value="TreeGrafter"/>
</dbReference>
<evidence type="ECO:0000259" key="11">
    <source>
        <dbReference type="Pfam" id="PF01529"/>
    </source>
</evidence>
<evidence type="ECO:0000256" key="4">
    <source>
        <dbReference type="ARBA" id="ARBA00022989"/>
    </source>
</evidence>
<feature type="transmembrane region" description="Helical" evidence="10">
    <location>
        <begin position="173"/>
        <end position="193"/>
    </location>
</feature>
<keyword evidence="6" id="KW-0564">Palmitate</keyword>
<feature type="transmembrane region" description="Helical" evidence="10">
    <location>
        <begin position="32"/>
        <end position="58"/>
    </location>
</feature>
<evidence type="ECO:0000313" key="12">
    <source>
        <dbReference type="EMBL" id="KAJ8907280.1"/>
    </source>
</evidence>
<dbReference type="InterPro" id="IPR039859">
    <property type="entry name" value="PFA4/ZDH16/20/ERF2-like"/>
</dbReference>
<feature type="transmembrane region" description="Helical" evidence="10">
    <location>
        <begin position="220"/>
        <end position="241"/>
    </location>
</feature>
<organism evidence="12 13">
    <name type="scientific">Rhodosorus marinus</name>
    <dbReference type="NCBI Taxonomy" id="101924"/>
    <lineage>
        <taxon>Eukaryota</taxon>
        <taxon>Rhodophyta</taxon>
        <taxon>Stylonematophyceae</taxon>
        <taxon>Stylonematales</taxon>
        <taxon>Stylonemataceae</taxon>
        <taxon>Rhodosorus</taxon>
    </lineage>
</organism>
<evidence type="ECO:0000256" key="6">
    <source>
        <dbReference type="ARBA" id="ARBA00023139"/>
    </source>
</evidence>
<dbReference type="Pfam" id="PF01529">
    <property type="entry name" value="DHHC"/>
    <property type="match status" value="1"/>
</dbReference>
<feature type="domain" description="Palmitoyltransferase DHHC" evidence="11">
    <location>
        <begin position="123"/>
        <end position="259"/>
    </location>
</feature>